<protein>
    <recommendedName>
        <fullName evidence="2">SH3b domain-containing protein</fullName>
    </recommendedName>
</protein>
<proteinExistence type="predicted"/>
<evidence type="ECO:0000313" key="4">
    <source>
        <dbReference type="Proteomes" id="UP000030004"/>
    </source>
</evidence>
<keyword evidence="4" id="KW-1185">Reference proteome</keyword>
<dbReference type="InterPro" id="IPR003646">
    <property type="entry name" value="SH3-like_bac-type"/>
</dbReference>
<reference evidence="3 4" key="1">
    <citation type="journal article" date="2015" name="Antonie Van Leeuwenhoek">
        <title>Pseudooceanicola atlanticus gen. nov. sp. nov., isolated from surface seawater of the Atlantic Ocean and reclassification of Oceanicola batsensis, Oceanicola marinus, Oceanicola nitratireducens, Oceanicola nanhaiensis, Oceanicola antarcticus and Oceanicola flagellatus, as Pseudooceanicola batsensis comb. nov., Pseudooceanicola marinus comb. nov., Pseudooceanicola nitratireducens comb. nov., Pseudooceanicola nanhaiensis comb. nov., Pseudooceanicola antarcticus comb. nov., and Pseudooceanicola flagellatus comb. nov.</title>
        <authorList>
            <person name="Lai Q."/>
            <person name="Li G."/>
            <person name="Liu X."/>
            <person name="Du Y."/>
            <person name="Sun F."/>
            <person name="Shao Z."/>
        </authorList>
    </citation>
    <scope>NUCLEOTIDE SEQUENCE [LARGE SCALE GENOMIC DNA]</scope>
    <source>
        <strain evidence="3 4">22II-s11g</strain>
    </source>
</reference>
<feature type="chain" id="PRO_5001962191" description="SH3b domain-containing protein" evidence="1">
    <location>
        <begin position="20"/>
        <end position="213"/>
    </location>
</feature>
<accession>A0A0A0EHH9</accession>
<dbReference type="EMBL" id="AQQX01000002">
    <property type="protein sequence ID" value="KGM49834.1"/>
    <property type="molecule type" value="Genomic_DNA"/>
</dbReference>
<feature type="domain" description="SH3b" evidence="2">
    <location>
        <begin position="37"/>
        <end position="90"/>
    </location>
</feature>
<gene>
    <name evidence="3" type="ORF">ATO9_07440</name>
</gene>
<dbReference type="RefSeq" id="WP_052418155.1">
    <property type="nucleotide sequence ID" value="NZ_AQQX01000002.1"/>
</dbReference>
<sequence length="213" mass="22594">MIRGLVLGLLLVFSGPVLAQPTLLPALHDVTGVAGDDVLNIREAPDAGSPIIGTLAPDAKGIEVIATNDTETWGLINTEERAGWVSLAYLTVQPGQDFGDFPAVSTCFGTEPFWFAKREANDGDPYWVYESPDGPGMSLSEDWRDNAGGRPDRFGLILGEGETSGHAVIARASCNDGMSDREYGLTIDLILQGEGGDQDGSPRLLSGCCRLAQ</sequence>
<comment type="caution">
    <text evidence="3">The sequence shown here is derived from an EMBL/GenBank/DDBJ whole genome shotgun (WGS) entry which is preliminary data.</text>
</comment>
<evidence type="ECO:0000259" key="2">
    <source>
        <dbReference type="Pfam" id="PF08239"/>
    </source>
</evidence>
<dbReference type="AlphaFoldDB" id="A0A0A0EHH9"/>
<evidence type="ECO:0000256" key="1">
    <source>
        <dbReference type="SAM" id="SignalP"/>
    </source>
</evidence>
<dbReference type="Proteomes" id="UP000030004">
    <property type="component" value="Unassembled WGS sequence"/>
</dbReference>
<dbReference type="STRING" id="1461694.ATO9_07440"/>
<keyword evidence="1" id="KW-0732">Signal</keyword>
<dbReference type="Pfam" id="PF08239">
    <property type="entry name" value="SH3_3"/>
    <property type="match status" value="1"/>
</dbReference>
<organism evidence="3 4">
    <name type="scientific">Pseudooceanicola atlanticus</name>
    <dbReference type="NCBI Taxonomy" id="1461694"/>
    <lineage>
        <taxon>Bacteria</taxon>
        <taxon>Pseudomonadati</taxon>
        <taxon>Pseudomonadota</taxon>
        <taxon>Alphaproteobacteria</taxon>
        <taxon>Rhodobacterales</taxon>
        <taxon>Paracoccaceae</taxon>
        <taxon>Pseudooceanicola</taxon>
    </lineage>
</organism>
<dbReference type="eggNOG" id="COG3650">
    <property type="taxonomic scope" value="Bacteria"/>
</dbReference>
<evidence type="ECO:0000313" key="3">
    <source>
        <dbReference type="EMBL" id="KGM49834.1"/>
    </source>
</evidence>
<name>A0A0A0EHH9_9RHOB</name>
<feature type="signal peptide" evidence="1">
    <location>
        <begin position="1"/>
        <end position="19"/>
    </location>
</feature>
<dbReference type="OrthoDB" id="5489750at2"/>
<dbReference type="eggNOG" id="COG4991">
    <property type="taxonomic scope" value="Bacteria"/>
</dbReference>
<dbReference type="Gene3D" id="2.30.30.40">
    <property type="entry name" value="SH3 Domains"/>
    <property type="match status" value="1"/>
</dbReference>